<dbReference type="GO" id="GO:0003964">
    <property type="term" value="F:RNA-directed DNA polymerase activity"/>
    <property type="evidence" value="ECO:0007669"/>
    <property type="project" value="UniProtKB-KW"/>
</dbReference>
<keyword evidence="2" id="KW-0548">Nucleotidyltransferase</keyword>
<name>A0A2I0TS38_LIMLA</name>
<dbReference type="Pfam" id="PF00078">
    <property type="entry name" value="RVT_1"/>
    <property type="match status" value="1"/>
</dbReference>
<dbReference type="Proteomes" id="UP000233556">
    <property type="component" value="Unassembled WGS sequence"/>
</dbReference>
<evidence type="ECO:0000313" key="2">
    <source>
        <dbReference type="EMBL" id="PKU36626.1"/>
    </source>
</evidence>
<keyword evidence="2" id="KW-0808">Transferase</keyword>
<dbReference type="InterPro" id="IPR000477">
    <property type="entry name" value="RT_dom"/>
</dbReference>
<feature type="domain" description="Reverse transcriptase" evidence="1">
    <location>
        <begin position="1"/>
        <end position="182"/>
    </location>
</feature>
<gene>
    <name evidence="2" type="ORF">llap_13070</name>
</gene>
<keyword evidence="3" id="KW-1185">Reference proteome</keyword>
<sequence length="220" mass="24620">MLQKLVHGQILPKQKVRISAYKTHLNNGTHTNESTHPQRLIHNRKELLGHQVNSLLLVEATYLCWVKKRLEGWAKIVVVSRAKSSWWPVTGGVPQGLVLGPVLFDIFINDLDKGMACTLIKFADDTKLGGSVDLLEGRMVVQRDLDRLDRWAEASGMRFNKASTRSCTWVTTTPCSVTGLGKSGWSCLAEKDLRVVVDSQLNTSWQCGQEGQQHPGLYQE</sequence>
<evidence type="ECO:0000313" key="3">
    <source>
        <dbReference type="Proteomes" id="UP000233556"/>
    </source>
</evidence>
<proteinExistence type="predicted"/>
<dbReference type="PANTHER" id="PTHR33332">
    <property type="entry name" value="REVERSE TRANSCRIPTASE DOMAIN-CONTAINING PROTEIN"/>
    <property type="match status" value="1"/>
</dbReference>
<organism evidence="2 3">
    <name type="scientific">Limosa lapponica baueri</name>
    <dbReference type="NCBI Taxonomy" id="1758121"/>
    <lineage>
        <taxon>Eukaryota</taxon>
        <taxon>Metazoa</taxon>
        <taxon>Chordata</taxon>
        <taxon>Craniata</taxon>
        <taxon>Vertebrata</taxon>
        <taxon>Euteleostomi</taxon>
        <taxon>Archelosauria</taxon>
        <taxon>Archosauria</taxon>
        <taxon>Dinosauria</taxon>
        <taxon>Saurischia</taxon>
        <taxon>Theropoda</taxon>
        <taxon>Coelurosauria</taxon>
        <taxon>Aves</taxon>
        <taxon>Neognathae</taxon>
        <taxon>Neoaves</taxon>
        <taxon>Charadriiformes</taxon>
        <taxon>Scolopacidae</taxon>
        <taxon>Limosa</taxon>
    </lineage>
</organism>
<keyword evidence="2" id="KW-0695">RNA-directed DNA polymerase</keyword>
<reference evidence="3" key="1">
    <citation type="submission" date="2017-11" db="EMBL/GenBank/DDBJ databases">
        <authorList>
            <person name="Lima N.C."/>
            <person name="Parody-Merino A.M."/>
            <person name="Battley P.F."/>
            <person name="Fidler A.E."/>
            <person name="Prosdocimi F."/>
        </authorList>
    </citation>
    <scope>NUCLEOTIDE SEQUENCE [LARGE SCALE GENOMIC DNA]</scope>
</reference>
<dbReference type="EMBL" id="KZ507539">
    <property type="protein sequence ID" value="PKU36626.1"/>
    <property type="molecule type" value="Genomic_DNA"/>
</dbReference>
<protein>
    <submittedName>
        <fullName evidence="2">Rna-directed dna polymerase from mobile element jockey-like</fullName>
    </submittedName>
</protein>
<accession>A0A2I0TS38</accession>
<dbReference type="PROSITE" id="PS50878">
    <property type="entry name" value="RT_POL"/>
    <property type="match status" value="1"/>
</dbReference>
<evidence type="ECO:0000259" key="1">
    <source>
        <dbReference type="PROSITE" id="PS50878"/>
    </source>
</evidence>
<dbReference type="AlphaFoldDB" id="A0A2I0TS38"/>
<reference evidence="3" key="2">
    <citation type="submission" date="2017-12" db="EMBL/GenBank/DDBJ databases">
        <title>Genome sequence of the Bar-tailed Godwit (Limosa lapponica baueri).</title>
        <authorList>
            <person name="Lima N.C.B."/>
            <person name="Parody-Merino A.M."/>
            <person name="Battley P.F."/>
            <person name="Fidler A.E."/>
            <person name="Prosdocimi F."/>
        </authorList>
    </citation>
    <scope>NUCLEOTIDE SEQUENCE [LARGE SCALE GENOMIC DNA]</scope>
</reference>